<dbReference type="Pfam" id="PF04233">
    <property type="entry name" value="Phage_Mu_F"/>
    <property type="match status" value="1"/>
</dbReference>
<dbReference type="AlphaFoldDB" id="A0AAE4P449"/>
<dbReference type="Proteomes" id="UP001189000">
    <property type="component" value="Unassembled WGS sequence"/>
</dbReference>
<proteinExistence type="predicted"/>
<organism evidence="2 3">
    <name type="scientific">Elizabethkingia anophelis</name>
    <dbReference type="NCBI Taxonomy" id="1117645"/>
    <lineage>
        <taxon>Bacteria</taxon>
        <taxon>Pseudomonadati</taxon>
        <taxon>Bacteroidota</taxon>
        <taxon>Flavobacteriia</taxon>
        <taxon>Flavobacteriales</taxon>
        <taxon>Weeksellaceae</taxon>
        <taxon>Elizabethkingia</taxon>
    </lineage>
</organism>
<feature type="domain" description="Phage head morphogenesis" evidence="1">
    <location>
        <begin position="92"/>
        <end position="180"/>
    </location>
</feature>
<comment type="caution">
    <text evidence="2">The sequence shown here is derived from an EMBL/GenBank/DDBJ whole genome shotgun (WGS) entry which is preliminary data.</text>
</comment>
<evidence type="ECO:0000259" key="1">
    <source>
        <dbReference type="Pfam" id="PF04233"/>
    </source>
</evidence>
<accession>A0AAE4P449</accession>
<evidence type="ECO:0000313" key="2">
    <source>
        <dbReference type="EMBL" id="MDV3665464.1"/>
    </source>
</evidence>
<protein>
    <recommendedName>
        <fullName evidence="1">Phage head morphogenesis domain-containing protein</fullName>
    </recommendedName>
</protein>
<dbReference type="EMBL" id="NWGY01000015">
    <property type="protein sequence ID" value="MDV3665464.1"/>
    <property type="molecule type" value="Genomic_DNA"/>
</dbReference>
<name>A0AAE4P449_9FLAO</name>
<dbReference type="Gene3D" id="3.40.1350.120">
    <property type="match status" value="1"/>
</dbReference>
<sequence>MAGEWEDLIRDIYKEKDIPEKGYHKPSVQKMAGKFADSINQIDYDSPDEELRKILKNNVWKFSVAKNHNDAKRLSNLLLDEEGKLRPWNSFKKEAERVVGDSNRYLKTEYDTIVAGAQMARLWKEVQRDKHIFPFVQFDVVMDDHTSDICRPLDKVIMSVDDPLLLIYWPPNHFNCRTTIRRLRNAEPTENISFPDIPEAFKNNVAINGEIFTSDNTYIANTPKEVFAYSEKHGERWFRFYDLQKNKEYKDVTFNMDTLGVKATHIHHNFDKKTGKYEKEVQDLFFNKGDEIILTSENPQIPGKKTDGTLNGKTFDISSILGSGKNTIKRALNHSKDKLADIAILHFPDAEAFELERLETSIRMFNGQTQYRFQKIIYIVDGKIHYYP</sequence>
<reference evidence="2" key="1">
    <citation type="submission" date="2023-02" db="EMBL/GenBank/DDBJ databases">
        <title>Elizabethkingia anophelis draft genomes.</title>
        <authorList>
            <person name="Nicholson A.C."/>
            <person name="Whitney A.M."/>
            <person name="Humrighouse B.W."/>
            <person name="Villarma A."/>
            <person name="Bell M."/>
            <person name="Mcquiston J."/>
        </authorList>
    </citation>
    <scope>NUCLEOTIDE SEQUENCE</scope>
    <source>
        <strain evidence="2">B4955</strain>
    </source>
</reference>
<evidence type="ECO:0000313" key="3">
    <source>
        <dbReference type="Proteomes" id="UP001189000"/>
    </source>
</evidence>
<gene>
    <name evidence="2" type="ORF">CMU51_15545</name>
</gene>
<dbReference type="InterPro" id="IPR006528">
    <property type="entry name" value="Phage_head_morphogenesis_dom"/>
</dbReference>